<dbReference type="PANTHER" id="PTHR45737:SF6">
    <property type="entry name" value="VON WILLEBRAND FACTOR A DOMAIN-CONTAINING PROTEIN 5A"/>
    <property type="match status" value="1"/>
</dbReference>
<keyword evidence="8" id="KW-1185">Reference proteome</keyword>
<organism evidence="7 8">
    <name type="scientific">Lepraria finkii</name>
    <dbReference type="NCBI Taxonomy" id="1340010"/>
    <lineage>
        <taxon>Eukaryota</taxon>
        <taxon>Fungi</taxon>
        <taxon>Dikarya</taxon>
        <taxon>Ascomycota</taxon>
        <taxon>Pezizomycotina</taxon>
        <taxon>Lecanoromycetes</taxon>
        <taxon>OSLEUM clade</taxon>
        <taxon>Lecanoromycetidae</taxon>
        <taxon>Lecanorales</taxon>
        <taxon>Lecanorineae</taxon>
        <taxon>Stereocaulaceae</taxon>
        <taxon>Lepraria</taxon>
    </lineage>
</organism>
<keyword evidence="3" id="KW-0238">DNA-binding</keyword>
<dbReference type="PROSITE" id="PS51468">
    <property type="entry name" value="VIT"/>
    <property type="match status" value="1"/>
</dbReference>
<dbReference type="InterPro" id="IPR002035">
    <property type="entry name" value="VWF_A"/>
</dbReference>
<dbReference type="Pfam" id="PF08487">
    <property type="entry name" value="VIT"/>
    <property type="match status" value="1"/>
</dbReference>
<protein>
    <submittedName>
        <fullName evidence="7">Uncharacterized protein</fullName>
    </submittedName>
</protein>
<dbReference type="SUPFAM" id="SSF53300">
    <property type="entry name" value="vWA-like"/>
    <property type="match status" value="1"/>
</dbReference>
<dbReference type="InterPro" id="IPR013694">
    <property type="entry name" value="VIT"/>
</dbReference>
<feature type="domain" description="VWFA" evidence="5">
    <location>
        <begin position="278"/>
        <end position="449"/>
    </location>
</feature>
<feature type="domain" description="VIT" evidence="6">
    <location>
        <begin position="5"/>
        <end position="136"/>
    </location>
</feature>
<dbReference type="PANTHER" id="PTHR45737">
    <property type="entry name" value="VON WILLEBRAND FACTOR A DOMAIN-CONTAINING PROTEIN 5A"/>
    <property type="match status" value="1"/>
</dbReference>
<dbReference type="SMART" id="SM00609">
    <property type="entry name" value="VIT"/>
    <property type="match status" value="1"/>
</dbReference>
<dbReference type="PRINTS" id="PR00622">
    <property type="entry name" value="HISTONEH3"/>
</dbReference>
<dbReference type="PROSITE" id="PS50234">
    <property type="entry name" value="VWFA"/>
    <property type="match status" value="1"/>
</dbReference>
<dbReference type="Pfam" id="PF13768">
    <property type="entry name" value="VWA_3"/>
    <property type="match status" value="1"/>
</dbReference>
<evidence type="ECO:0000313" key="8">
    <source>
        <dbReference type="Proteomes" id="UP001590951"/>
    </source>
</evidence>
<dbReference type="Gene3D" id="3.40.50.410">
    <property type="entry name" value="von Willebrand factor, type A domain"/>
    <property type="match status" value="1"/>
</dbReference>
<evidence type="ECO:0000256" key="2">
    <source>
        <dbReference type="ARBA" id="ARBA00022454"/>
    </source>
</evidence>
<dbReference type="EMBL" id="JBHFEH010000110">
    <property type="protein sequence ID" value="KAL2046627.1"/>
    <property type="molecule type" value="Genomic_DNA"/>
</dbReference>
<evidence type="ECO:0000256" key="4">
    <source>
        <dbReference type="SAM" id="MobiDB-lite"/>
    </source>
</evidence>
<comment type="caution">
    <text evidence="7">The sequence shown here is derived from an EMBL/GenBank/DDBJ whole genome shotgun (WGS) entry which is preliminary data.</text>
</comment>
<evidence type="ECO:0000313" key="7">
    <source>
        <dbReference type="EMBL" id="KAL2046627.1"/>
    </source>
</evidence>
<keyword evidence="2" id="KW-0158">Chromosome</keyword>
<feature type="region of interest" description="Disordered" evidence="4">
    <location>
        <begin position="494"/>
        <end position="524"/>
    </location>
</feature>
<gene>
    <name evidence="7" type="ORF">ABVK25_011666</name>
</gene>
<dbReference type="InterPro" id="IPR000164">
    <property type="entry name" value="Histone_H3/CENP-A"/>
</dbReference>
<evidence type="ECO:0000256" key="3">
    <source>
        <dbReference type="ARBA" id="ARBA00023269"/>
    </source>
</evidence>
<accession>A0ABR4ALK2</accession>
<dbReference type="Proteomes" id="UP001590951">
    <property type="component" value="Unassembled WGS sequence"/>
</dbReference>
<proteinExistence type="predicted"/>
<sequence>MVHPSSDQPVHIYPVQRYLPQVDLVAHTTILSTASKTVLSQTFVNPSSTDEIKECKYVFPLYGGVSVVGFSCKIGSRVITGIVKEKNKAKEVYNEAVARGETAGLLEQGPTSDVFMTTLGNIPAGEKLLVTITYVGELKHDVGADGIRFTLPTKISPRYGHNEVDQGSTVSSGGIAITVDISMAEESHLQEVRSPSHPIAVTLGRTSKMLSEPPHLSRASATLSLGTSALDKDFVLEILHHDSGKPTALLETHPSNPRQRALMATLVPKTPTQLSKPEVIFVADQSSSMQGNRTQTLVAALKVFLKSLPVGIKFNICLFGTGHTFLFPKSQEYRKDSLDKALNLLKGLNGYHGGTETLSAVKASIDSRDPNENLSVILATDGDIWQQQDLFNYLNSSIAKSKKCLRVFALGIGNSVSSALIEGVARAGNGFAQSVGEGEKLDGKVIRMLKGALTPNNGAYTMEIQYQKDEDEDYILVERVTDSLRIMAIDGSASPNSQLGRDLAASPRIPTEGKGDADTPMSDADGQARCAHLSTVTIPKLLQTPQNIPPLYPFSRTTVYILMSPDASHGTPKSIILKGDSGDSPFEMEIPVEVIDQPSETIQHLAAKKAVAELEEGRGWLVHASDDQGTLVKAKYGEKFESIIEREAVRLGVEYQIAGKYTSFVAVESNTENPEYTKTLESDIGQLPGTNQLGDIPDYSLSSQSYAHCRVSSSASSGSLFGSAYSNSVGRLSTPISVSYSPMGAANSNQRCRKVQTALQSTGGMAPRKQLATVAARNAAHFSLSPPALKKNNTTNGRGFFGGGGAMRHRKVLLENTIDYSDEEIDADVVRQGTVPEEKDPLQKLIALQTFEGFWEFDAPLLNVVAVSGQHKVPEGMHLRLWATILAITYLEKKMGAEKEAWEMCVDKAKDWWAGVGVEDGKAVDGWWKWAEKLVTGTE</sequence>
<keyword evidence="3" id="KW-0544">Nucleosome core</keyword>
<evidence type="ECO:0000259" key="6">
    <source>
        <dbReference type="PROSITE" id="PS51468"/>
    </source>
</evidence>
<evidence type="ECO:0000259" key="5">
    <source>
        <dbReference type="PROSITE" id="PS50234"/>
    </source>
</evidence>
<evidence type="ECO:0000256" key="1">
    <source>
        <dbReference type="ARBA" id="ARBA00004286"/>
    </source>
</evidence>
<name>A0ABR4ALK2_9LECA</name>
<dbReference type="InterPro" id="IPR036465">
    <property type="entry name" value="vWFA_dom_sf"/>
</dbReference>
<comment type="subcellular location">
    <subcellularLocation>
        <location evidence="1">Chromosome</location>
    </subcellularLocation>
</comment>
<reference evidence="7 8" key="1">
    <citation type="submission" date="2024-09" db="EMBL/GenBank/DDBJ databases">
        <title>Rethinking Asexuality: The Enigmatic Case of Functional Sexual Genes in Lepraria (Stereocaulaceae).</title>
        <authorList>
            <person name="Doellman M."/>
            <person name="Sun Y."/>
            <person name="Barcenas-Pena A."/>
            <person name="Lumbsch H.T."/>
            <person name="Grewe F."/>
        </authorList>
    </citation>
    <scope>NUCLEOTIDE SEQUENCE [LARGE SCALE GENOMIC DNA]</scope>
    <source>
        <strain evidence="7 8">Grewe 0041</strain>
    </source>
</reference>
<dbReference type="SMART" id="SM00327">
    <property type="entry name" value="VWA"/>
    <property type="match status" value="1"/>
</dbReference>